<protein>
    <recommendedName>
        <fullName evidence="4">Flagellar assembly protein FliH/Type III secretion system HrpE domain-containing protein</fullName>
    </recommendedName>
</protein>
<dbReference type="EMBL" id="CP066681">
    <property type="protein sequence ID" value="QQG35888.1"/>
    <property type="molecule type" value="Genomic_DNA"/>
</dbReference>
<organism evidence="2 3">
    <name type="scientific">Micavibrio aeruginosavorus</name>
    <dbReference type="NCBI Taxonomy" id="349221"/>
    <lineage>
        <taxon>Bacteria</taxon>
        <taxon>Pseudomonadati</taxon>
        <taxon>Bdellovibrionota</taxon>
        <taxon>Bdellovibrionia</taxon>
        <taxon>Bdellovibrionales</taxon>
        <taxon>Pseudobdellovibrionaceae</taxon>
        <taxon>Micavibrio</taxon>
    </lineage>
</organism>
<sequence length="261" mass="29297">MVKNKPDPLLTKPAKKFLFDVNDFDDRRKEEEPEEPPPPPPPVFSEEEMERARREAHQQGRREAGAEAEASREKKIADLLQVISREFSTLFATEDLRNAQYEAESVRLTLAAIQKLFPAMTQKFGLGEIQRTIVEVLENQREQPVIKIEVGLDYVESIQDYVQRLMKQGNMPGACQVSGNPSLGSGDCRLSWEQGGALRDSQGIAEDIERHMQVILAERPRLRDNRKNEPVIAPQPALPPDAQTRTPTPAPAAGPQGDKNE</sequence>
<accession>A0A7T5R1M4</accession>
<feature type="compositionally biased region" description="Basic and acidic residues" evidence="1">
    <location>
        <begin position="219"/>
        <end position="229"/>
    </location>
</feature>
<feature type="region of interest" description="Disordered" evidence="1">
    <location>
        <begin position="1"/>
        <end position="70"/>
    </location>
</feature>
<feature type="compositionally biased region" description="Basic and acidic residues" evidence="1">
    <location>
        <begin position="50"/>
        <end position="70"/>
    </location>
</feature>
<dbReference type="Proteomes" id="UP000595362">
    <property type="component" value="Chromosome"/>
</dbReference>
<name>A0A7T5R1M4_9BACT</name>
<reference evidence="2 3" key="1">
    <citation type="submission" date="2020-07" db="EMBL/GenBank/DDBJ databases">
        <title>Huge and variable diversity of episymbiotic CPR bacteria and DPANN archaea in groundwater ecosystems.</title>
        <authorList>
            <person name="He C.Y."/>
            <person name="Keren R."/>
            <person name="Whittaker M."/>
            <person name="Farag I.F."/>
            <person name="Doudna J."/>
            <person name="Cate J.H.D."/>
            <person name="Banfield J.F."/>
        </authorList>
    </citation>
    <scope>NUCLEOTIDE SEQUENCE [LARGE SCALE GENOMIC DNA]</scope>
    <source>
        <strain evidence="2">NC_groundwater_70_Ag_B-0.1um_54_66</strain>
    </source>
</reference>
<dbReference type="AlphaFoldDB" id="A0A7T5R1M4"/>
<proteinExistence type="predicted"/>
<evidence type="ECO:0000256" key="1">
    <source>
        <dbReference type="SAM" id="MobiDB-lite"/>
    </source>
</evidence>
<feature type="compositionally biased region" description="Low complexity" evidence="1">
    <location>
        <begin position="240"/>
        <end position="261"/>
    </location>
</feature>
<evidence type="ECO:0008006" key="4">
    <source>
        <dbReference type="Google" id="ProtNLM"/>
    </source>
</evidence>
<evidence type="ECO:0000313" key="2">
    <source>
        <dbReference type="EMBL" id="QQG35888.1"/>
    </source>
</evidence>
<gene>
    <name evidence="2" type="ORF">HYS17_10355</name>
</gene>
<evidence type="ECO:0000313" key="3">
    <source>
        <dbReference type="Proteomes" id="UP000595362"/>
    </source>
</evidence>
<feature type="region of interest" description="Disordered" evidence="1">
    <location>
        <begin position="219"/>
        <end position="261"/>
    </location>
</feature>